<protein>
    <submittedName>
        <fullName evidence="1">Uncharacterized protein</fullName>
    </submittedName>
</protein>
<reference evidence="1" key="1">
    <citation type="submission" date="2023-01" db="EMBL/GenBank/DDBJ databases">
        <title>Exophiala dermititidis isolated from Cystic Fibrosis Patient.</title>
        <authorList>
            <person name="Kurbessoian T."/>
            <person name="Crocker A."/>
            <person name="Murante D."/>
            <person name="Hogan D.A."/>
            <person name="Stajich J.E."/>
        </authorList>
    </citation>
    <scope>NUCLEOTIDE SEQUENCE</scope>
    <source>
        <strain evidence="1">Ex8</strain>
    </source>
</reference>
<comment type="caution">
    <text evidence="1">The sequence shown here is derived from an EMBL/GenBank/DDBJ whole genome shotgun (WGS) entry which is preliminary data.</text>
</comment>
<evidence type="ECO:0000313" key="1">
    <source>
        <dbReference type="EMBL" id="KAJ8988575.1"/>
    </source>
</evidence>
<gene>
    <name evidence="1" type="ORF">HRR80_007596</name>
</gene>
<evidence type="ECO:0000313" key="2">
    <source>
        <dbReference type="Proteomes" id="UP001161757"/>
    </source>
</evidence>
<accession>A0AAN6IS52</accession>
<proteinExistence type="predicted"/>
<dbReference type="AlphaFoldDB" id="A0AAN6IS52"/>
<dbReference type="EMBL" id="JAJGCB010000018">
    <property type="protein sequence ID" value="KAJ8988575.1"/>
    <property type="molecule type" value="Genomic_DNA"/>
</dbReference>
<dbReference type="Proteomes" id="UP001161757">
    <property type="component" value="Unassembled WGS sequence"/>
</dbReference>
<name>A0AAN6IS52_EXODE</name>
<organism evidence="1 2">
    <name type="scientific">Exophiala dermatitidis</name>
    <name type="common">Black yeast-like fungus</name>
    <name type="synonym">Wangiella dermatitidis</name>
    <dbReference type="NCBI Taxonomy" id="5970"/>
    <lineage>
        <taxon>Eukaryota</taxon>
        <taxon>Fungi</taxon>
        <taxon>Dikarya</taxon>
        <taxon>Ascomycota</taxon>
        <taxon>Pezizomycotina</taxon>
        <taxon>Eurotiomycetes</taxon>
        <taxon>Chaetothyriomycetidae</taxon>
        <taxon>Chaetothyriales</taxon>
        <taxon>Herpotrichiellaceae</taxon>
        <taxon>Exophiala</taxon>
    </lineage>
</organism>
<sequence length="105" mass="11629">MNQCSSARGEVGTELSVSFLGNFGLVDAAHCISGWALSLFQDSELTEGRIKGSFHCMAPLTTKFNSLMPSAKLSFPRLKRGSALDSRKRMMELRLHSTVRHIRSQ</sequence>